<keyword evidence="4" id="KW-1185">Reference proteome</keyword>
<protein>
    <submittedName>
        <fullName evidence="2 3">Uncharacterized protein</fullName>
    </submittedName>
</protein>
<reference evidence="3" key="4">
    <citation type="journal article" date="2015" name="G3 (Bethesda)">
        <title>Genome sequences of three phytopathogenic species of the Magnaporthaceae family of fungi.</title>
        <authorList>
            <person name="Okagaki L.H."/>
            <person name="Nunes C.C."/>
            <person name="Sailsbery J."/>
            <person name="Clay B."/>
            <person name="Brown D."/>
            <person name="John T."/>
            <person name="Oh Y."/>
            <person name="Young N."/>
            <person name="Fitzgerald M."/>
            <person name="Haas B.J."/>
            <person name="Zeng Q."/>
            <person name="Young S."/>
            <person name="Adiconis X."/>
            <person name="Fan L."/>
            <person name="Levin J.Z."/>
            <person name="Mitchell T.K."/>
            <person name="Okubara P.A."/>
            <person name="Farman M.L."/>
            <person name="Kohn L.M."/>
            <person name="Birren B."/>
            <person name="Ma L.-J."/>
            <person name="Dean R.A."/>
        </authorList>
    </citation>
    <scope>NUCLEOTIDE SEQUENCE</scope>
    <source>
        <strain evidence="3">R3-111a-1</strain>
    </source>
</reference>
<dbReference type="EMBL" id="GL385405">
    <property type="protein sequence ID" value="EJT69170.1"/>
    <property type="molecule type" value="Genomic_DNA"/>
</dbReference>
<evidence type="ECO:0000313" key="3">
    <source>
        <dbReference type="EnsemblFungi" id="EJT69170"/>
    </source>
</evidence>
<reference evidence="3" key="5">
    <citation type="submission" date="2018-04" db="UniProtKB">
        <authorList>
            <consortium name="EnsemblFungi"/>
        </authorList>
    </citation>
    <scope>IDENTIFICATION</scope>
    <source>
        <strain evidence="3">R3-111a-1</strain>
    </source>
</reference>
<dbReference type="GeneID" id="20353737"/>
<dbReference type="HOGENOM" id="CLU_1402510_0_0_1"/>
<feature type="region of interest" description="Disordered" evidence="1">
    <location>
        <begin position="15"/>
        <end position="45"/>
    </location>
</feature>
<dbReference type="RefSeq" id="XP_009229449.1">
    <property type="nucleotide sequence ID" value="XM_009231185.1"/>
</dbReference>
<reference evidence="2" key="3">
    <citation type="submission" date="2010-09" db="EMBL/GenBank/DDBJ databases">
        <title>Annotation of Gaeumannomyces graminis var. tritici R3-111a-1.</title>
        <authorList>
            <consortium name="The Broad Institute Genome Sequencing Platform"/>
            <person name="Ma L.-J."/>
            <person name="Dead R."/>
            <person name="Young S.K."/>
            <person name="Zeng Q."/>
            <person name="Gargeya S."/>
            <person name="Fitzgerald M."/>
            <person name="Haas B."/>
            <person name="Abouelleil A."/>
            <person name="Alvarado L."/>
            <person name="Arachchi H.M."/>
            <person name="Berlin A."/>
            <person name="Brown A."/>
            <person name="Chapman S.B."/>
            <person name="Chen Z."/>
            <person name="Dunbar C."/>
            <person name="Freedman E."/>
            <person name="Gearin G."/>
            <person name="Gellesch M."/>
            <person name="Goldberg J."/>
            <person name="Griggs A."/>
            <person name="Gujja S."/>
            <person name="Heiman D."/>
            <person name="Howarth C."/>
            <person name="Larson L."/>
            <person name="Lui A."/>
            <person name="MacDonald P.J.P."/>
            <person name="Mehta T."/>
            <person name="Montmayeur A."/>
            <person name="Murphy C."/>
            <person name="Neiman D."/>
            <person name="Pearson M."/>
            <person name="Priest M."/>
            <person name="Roberts A."/>
            <person name="Saif S."/>
            <person name="Shea T."/>
            <person name="Shenoy N."/>
            <person name="Sisk P."/>
            <person name="Stolte C."/>
            <person name="Sykes S."/>
            <person name="Yandava C."/>
            <person name="Wortman J."/>
            <person name="Nusbaum C."/>
            <person name="Birren B."/>
        </authorList>
    </citation>
    <scope>NUCLEOTIDE SEQUENCE</scope>
    <source>
        <strain evidence="2">R3-111a-1</strain>
    </source>
</reference>
<feature type="compositionally biased region" description="Low complexity" evidence="1">
    <location>
        <begin position="25"/>
        <end position="38"/>
    </location>
</feature>
<evidence type="ECO:0000256" key="1">
    <source>
        <dbReference type="SAM" id="MobiDB-lite"/>
    </source>
</evidence>
<gene>
    <name evidence="3" type="primary">20353737</name>
    <name evidence="2" type="ORF">GGTG_13279</name>
</gene>
<dbReference type="VEuPathDB" id="FungiDB:GGTG_13279"/>
<name>J3PIF1_GAET3</name>
<sequence>MDEVDLNVLDNLSSRPRLRKRIPQTSLSRPSTPSSPRLTPHHRPTCPRRAAILDKCPRCDDPPLLHRHRREAVDVPVRYVLQRPHAVEQPAMKQFHTGSACRGTAGFSSASLADVGGFDLAAALEPPHRLAPHVRHAAVSKQSSTCLLLLSLPPPAQEGGREEALKSRLWDPDRRLTVFRTTGWTAVDRRWHRS</sequence>
<proteinExistence type="predicted"/>
<dbReference type="AlphaFoldDB" id="J3PIF1"/>
<evidence type="ECO:0000313" key="4">
    <source>
        <dbReference type="Proteomes" id="UP000006039"/>
    </source>
</evidence>
<organism evidence="2">
    <name type="scientific">Gaeumannomyces tritici (strain R3-111a-1)</name>
    <name type="common">Wheat and barley take-all root rot fungus</name>
    <name type="synonym">Gaeumannomyces graminis var. tritici</name>
    <dbReference type="NCBI Taxonomy" id="644352"/>
    <lineage>
        <taxon>Eukaryota</taxon>
        <taxon>Fungi</taxon>
        <taxon>Dikarya</taxon>
        <taxon>Ascomycota</taxon>
        <taxon>Pezizomycotina</taxon>
        <taxon>Sordariomycetes</taxon>
        <taxon>Sordariomycetidae</taxon>
        <taxon>Magnaporthales</taxon>
        <taxon>Magnaporthaceae</taxon>
        <taxon>Gaeumannomyces</taxon>
    </lineage>
</organism>
<dbReference type="EnsemblFungi" id="EJT69170">
    <property type="protein sequence ID" value="EJT69170"/>
    <property type="gene ID" value="GGTG_13279"/>
</dbReference>
<accession>J3PIF1</accession>
<evidence type="ECO:0000313" key="2">
    <source>
        <dbReference type="EMBL" id="EJT69170.1"/>
    </source>
</evidence>
<reference evidence="2" key="2">
    <citation type="submission" date="2010-07" db="EMBL/GenBank/DDBJ databases">
        <authorList>
            <consortium name="The Broad Institute Genome Sequencing Platform"/>
            <consortium name="Broad Institute Genome Sequencing Center for Infectious Disease"/>
            <person name="Ma L.-J."/>
            <person name="Dead R."/>
            <person name="Young S."/>
            <person name="Zeng Q."/>
            <person name="Koehrsen M."/>
            <person name="Alvarado L."/>
            <person name="Berlin A."/>
            <person name="Chapman S.B."/>
            <person name="Chen Z."/>
            <person name="Freedman E."/>
            <person name="Gellesch M."/>
            <person name="Goldberg J."/>
            <person name="Griggs A."/>
            <person name="Gujja S."/>
            <person name="Heilman E.R."/>
            <person name="Heiman D."/>
            <person name="Hepburn T."/>
            <person name="Howarth C."/>
            <person name="Jen D."/>
            <person name="Larson L."/>
            <person name="Mehta T."/>
            <person name="Neiman D."/>
            <person name="Pearson M."/>
            <person name="Roberts A."/>
            <person name="Saif S."/>
            <person name="Shea T."/>
            <person name="Shenoy N."/>
            <person name="Sisk P."/>
            <person name="Stolte C."/>
            <person name="Sykes S."/>
            <person name="Walk T."/>
            <person name="White J."/>
            <person name="Yandava C."/>
            <person name="Haas B."/>
            <person name="Nusbaum C."/>
            <person name="Birren B."/>
        </authorList>
    </citation>
    <scope>NUCLEOTIDE SEQUENCE</scope>
    <source>
        <strain evidence="2">R3-111a-1</strain>
    </source>
</reference>
<reference evidence="4" key="1">
    <citation type="submission" date="2010-07" db="EMBL/GenBank/DDBJ databases">
        <title>The genome sequence of Gaeumannomyces graminis var. tritici strain R3-111a-1.</title>
        <authorList>
            <consortium name="The Broad Institute Genome Sequencing Platform"/>
            <person name="Ma L.-J."/>
            <person name="Dead R."/>
            <person name="Young S."/>
            <person name="Zeng Q."/>
            <person name="Koehrsen M."/>
            <person name="Alvarado L."/>
            <person name="Berlin A."/>
            <person name="Chapman S.B."/>
            <person name="Chen Z."/>
            <person name="Freedman E."/>
            <person name="Gellesch M."/>
            <person name="Goldberg J."/>
            <person name="Griggs A."/>
            <person name="Gujja S."/>
            <person name="Heilman E.R."/>
            <person name="Heiman D."/>
            <person name="Hepburn T."/>
            <person name="Howarth C."/>
            <person name="Jen D."/>
            <person name="Larson L."/>
            <person name="Mehta T."/>
            <person name="Neiman D."/>
            <person name="Pearson M."/>
            <person name="Roberts A."/>
            <person name="Saif S."/>
            <person name="Shea T."/>
            <person name="Shenoy N."/>
            <person name="Sisk P."/>
            <person name="Stolte C."/>
            <person name="Sykes S."/>
            <person name="Walk T."/>
            <person name="White J."/>
            <person name="Yandava C."/>
            <person name="Haas B."/>
            <person name="Nusbaum C."/>
            <person name="Birren B."/>
        </authorList>
    </citation>
    <scope>NUCLEOTIDE SEQUENCE [LARGE SCALE GENOMIC DNA]</scope>
    <source>
        <strain evidence="4">R3-111a-1</strain>
    </source>
</reference>
<dbReference type="Proteomes" id="UP000006039">
    <property type="component" value="Unassembled WGS sequence"/>
</dbReference>